<sequence>MAQPTNICLLAPHTHDGKQYKAHEVITVTASQARWLKQRGIGADVITKAGAKPKDKTILPTTELLPIEDKKL</sequence>
<reference evidence="2" key="1">
    <citation type="submission" date="2020-05" db="EMBL/GenBank/DDBJ databases">
        <authorList>
            <person name="Chiriac C."/>
            <person name="Salcher M."/>
            <person name="Ghai R."/>
            <person name="Kavagutti S V."/>
        </authorList>
    </citation>
    <scope>NUCLEOTIDE SEQUENCE [LARGE SCALE GENOMIC DNA]</scope>
</reference>
<dbReference type="Pfam" id="PF23843">
    <property type="entry name" value="DUF7210"/>
    <property type="match status" value="1"/>
</dbReference>
<dbReference type="InterPro" id="IPR055634">
    <property type="entry name" value="DUF7210"/>
</dbReference>
<keyword evidence="3" id="KW-1185">Reference proteome</keyword>
<evidence type="ECO:0000313" key="3">
    <source>
        <dbReference type="Proteomes" id="UP001641549"/>
    </source>
</evidence>
<feature type="domain" description="DUF7210" evidence="1">
    <location>
        <begin position="7"/>
        <end position="41"/>
    </location>
</feature>
<evidence type="ECO:0000313" key="2">
    <source>
        <dbReference type="EMBL" id="CAB4202388.1"/>
    </source>
</evidence>
<protein>
    <recommendedName>
        <fullName evidence="1">DUF7210 domain-containing protein</fullName>
    </recommendedName>
</protein>
<organism evidence="2 3">
    <name type="scientific">uncultured Caudovirales phage</name>
    <dbReference type="NCBI Taxonomy" id="2100421"/>
    <lineage>
        <taxon>Viruses</taxon>
        <taxon>Duplodnaviria</taxon>
        <taxon>Heunggongvirae</taxon>
        <taxon>Uroviricota</taxon>
        <taxon>Caudoviricetes</taxon>
        <taxon>Peduoviridae</taxon>
        <taxon>Maltschvirus</taxon>
        <taxon>Maltschvirus maltsch</taxon>
    </lineage>
</organism>
<dbReference type="EMBL" id="LR797314">
    <property type="protein sequence ID" value="CAB4202388.1"/>
    <property type="molecule type" value="Genomic_DNA"/>
</dbReference>
<dbReference type="Proteomes" id="UP001641549">
    <property type="component" value="Chromosome UFOv-RH-23may17-C8087"/>
</dbReference>
<proteinExistence type="predicted"/>
<evidence type="ECO:0000259" key="1">
    <source>
        <dbReference type="Pfam" id="PF23843"/>
    </source>
</evidence>
<name>A0A6J5S3B0_9CAUD</name>
<accession>A0A6J5S3B0</accession>
<gene>
    <name evidence="2" type="ORF">UFOVP1367_12</name>
</gene>